<feature type="region of interest" description="Disordered" evidence="1">
    <location>
        <begin position="247"/>
        <end position="293"/>
    </location>
</feature>
<feature type="compositionally biased region" description="Polar residues" evidence="1">
    <location>
        <begin position="1"/>
        <end position="10"/>
    </location>
</feature>
<proteinExistence type="predicted"/>
<dbReference type="EMBL" id="CABDUW010000006">
    <property type="protein sequence ID" value="VTJ51615.1"/>
    <property type="molecule type" value="Genomic_DNA"/>
</dbReference>
<feature type="region of interest" description="Disordered" evidence="1">
    <location>
        <begin position="150"/>
        <end position="173"/>
    </location>
</feature>
<protein>
    <submittedName>
        <fullName evidence="2">Uncharacterized protein</fullName>
    </submittedName>
</protein>
<organism evidence="2 3">
    <name type="scientific">Marmota monax</name>
    <name type="common">Woodchuck</name>
    <dbReference type="NCBI Taxonomy" id="9995"/>
    <lineage>
        <taxon>Eukaryota</taxon>
        <taxon>Metazoa</taxon>
        <taxon>Chordata</taxon>
        <taxon>Craniata</taxon>
        <taxon>Vertebrata</taxon>
        <taxon>Euteleostomi</taxon>
        <taxon>Mammalia</taxon>
        <taxon>Eutheria</taxon>
        <taxon>Euarchontoglires</taxon>
        <taxon>Glires</taxon>
        <taxon>Rodentia</taxon>
        <taxon>Sciuromorpha</taxon>
        <taxon>Sciuridae</taxon>
        <taxon>Xerinae</taxon>
        <taxon>Marmotini</taxon>
        <taxon>Marmota</taxon>
    </lineage>
</organism>
<keyword evidence="3" id="KW-1185">Reference proteome</keyword>
<feature type="compositionally biased region" description="Polar residues" evidence="1">
    <location>
        <begin position="255"/>
        <end position="266"/>
    </location>
</feature>
<feature type="compositionally biased region" description="Low complexity" evidence="1">
    <location>
        <begin position="400"/>
        <end position="411"/>
    </location>
</feature>
<evidence type="ECO:0000313" key="2">
    <source>
        <dbReference type="EMBL" id="VTJ51615.1"/>
    </source>
</evidence>
<name>A0A5E4A3F5_MARMO</name>
<feature type="region of interest" description="Disordered" evidence="1">
    <location>
        <begin position="400"/>
        <end position="422"/>
    </location>
</feature>
<reference evidence="2" key="1">
    <citation type="submission" date="2019-04" db="EMBL/GenBank/DDBJ databases">
        <authorList>
            <person name="Alioto T."/>
            <person name="Alioto T."/>
        </authorList>
    </citation>
    <scope>NUCLEOTIDE SEQUENCE [LARGE SCALE GENOMIC DNA]</scope>
</reference>
<feature type="compositionally biased region" description="Polar residues" evidence="1">
    <location>
        <begin position="357"/>
        <end position="370"/>
    </location>
</feature>
<comment type="caution">
    <text evidence="2">The sequence shown here is derived from an EMBL/GenBank/DDBJ whole genome shotgun (WGS) entry which is preliminary data.</text>
</comment>
<dbReference type="AlphaFoldDB" id="A0A5E4A3F5"/>
<feature type="region of interest" description="Disordered" evidence="1">
    <location>
        <begin position="312"/>
        <end position="370"/>
    </location>
</feature>
<accession>A0A5E4A3F5</accession>
<gene>
    <name evidence="2" type="ORF">MONAX_5E035566</name>
</gene>
<evidence type="ECO:0000256" key="1">
    <source>
        <dbReference type="SAM" id="MobiDB-lite"/>
    </source>
</evidence>
<evidence type="ECO:0000313" key="3">
    <source>
        <dbReference type="Proteomes" id="UP000335636"/>
    </source>
</evidence>
<sequence>MYQDQVSTGSPFRGPPGGQCHRSGSGVHRIPTSEVLQKEGAMDQDQVSRGFPLQRSSSRTVSWIRIRCPQDPHFRGPPGGQCHGSGPGVHRIPTSEVLQQYSVLDEDQVSTGSPLQRSSSRTVSWIRTRYPLDPLSEVLQQDSVVDQDQVSTGSQFRGPPAGQCHGSGPGVHRIPTAEVLQQDCAMDQDQVSTGSPLQKSSRRTVPCIRTGCPEDPHFRGPPAGQCHGSCTGVHRIPTSEVLQQDSVVDQDQVSRGSPLQRSSSRTVPWIRTRCPQDPHFRDTPAGLCRGSGSGVHRIPTSVVLQEDSVVDQDQVSTGSPFRGPPAGQCHGSGSGVHRIPTSEVLQQESAMDKDQESTGSPLQRSSSRTVSWIRIRGPPAGQCHGSGPGVHRIPTSEVLQQDSAVDQDQVSTGSPLQKSSSRRVPWIMTRCPQDPHFRGPPVGQCGGSGSGVHRIPTSEVLQ</sequence>
<dbReference type="Proteomes" id="UP000335636">
    <property type="component" value="Unassembled WGS sequence"/>
</dbReference>
<feature type="region of interest" description="Disordered" evidence="1">
    <location>
        <begin position="1"/>
        <end position="28"/>
    </location>
</feature>